<comment type="caution">
    <text evidence="1">The sequence shown here is derived from an EMBL/GenBank/DDBJ whole genome shotgun (WGS) entry which is preliminary data.</text>
</comment>
<name>A0A8S2YG91_9BILA</name>
<proteinExistence type="predicted"/>
<accession>A0A8S2YG91</accession>
<dbReference type="Proteomes" id="UP000682733">
    <property type="component" value="Unassembled WGS sequence"/>
</dbReference>
<gene>
    <name evidence="1" type="ORF">TMI583_LOCUS49899</name>
</gene>
<reference evidence="1" key="1">
    <citation type="submission" date="2021-02" db="EMBL/GenBank/DDBJ databases">
        <authorList>
            <person name="Nowell W R."/>
        </authorList>
    </citation>
    <scope>NUCLEOTIDE SEQUENCE</scope>
</reference>
<evidence type="ECO:0000313" key="2">
    <source>
        <dbReference type="Proteomes" id="UP000682733"/>
    </source>
</evidence>
<feature type="non-terminal residue" evidence="1">
    <location>
        <position position="1"/>
    </location>
</feature>
<evidence type="ECO:0000313" key="1">
    <source>
        <dbReference type="EMBL" id="CAF4560308.1"/>
    </source>
</evidence>
<dbReference type="AlphaFoldDB" id="A0A8S2YG91"/>
<dbReference type="EMBL" id="CAJOBA010113386">
    <property type="protein sequence ID" value="CAF4560308.1"/>
    <property type="molecule type" value="Genomic_DNA"/>
</dbReference>
<organism evidence="1 2">
    <name type="scientific">Didymodactylos carnosus</name>
    <dbReference type="NCBI Taxonomy" id="1234261"/>
    <lineage>
        <taxon>Eukaryota</taxon>
        <taxon>Metazoa</taxon>
        <taxon>Spiralia</taxon>
        <taxon>Gnathifera</taxon>
        <taxon>Rotifera</taxon>
        <taxon>Eurotatoria</taxon>
        <taxon>Bdelloidea</taxon>
        <taxon>Philodinida</taxon>
        <taxon>Philodinidae</taxon>
        <taxon>Didymodactylos</taxon>
    </lineage>
</organism>
<sequence length="114" mass="13314">MFRFSAFKQDSSSFQSVNEFCQQIPVSIEHLLHVAFHIRNLKRRTIDELIDNEEKILLANRNQPGGVQIAQNSIPNNINNHQTNNDSHDEYINVVNNAYNLTRIPKDTILEYKY</sequence>
<protein>
    <submittedName>
        <fullName evidence="1">Uncharacterized protein</fullName>
    </submittedName>
</protein>